<evidence type="ECO:0000313" key="3">
    <source>
        <dbReference type="Proteomes" id="UP001470230"/>
    </source>
</evidence>
<reference evidence="2 3" key="1">
    <citation type="submission" date="2024-04" db="EMBL/GenBank/DDBJ databases">
        <title>Tritrichomonas musculus Genome.</title>
        <authorList>
            <person name="Alves-Ferreira E."/>
            <person name="Grigg M."/>
            <person name="Lorenzi H."/>
            <person name="Galac M."/>
        </authorList>
    </citation>
    <scope>NUCLEOTIDE SEQUENCE [LARGE SCALE GENOMIC DNA]</scope>
    <source>
        <strain evidence="2 3">EAF2021</strain>
    </source>
</reference>
<feature type="compositionally biased region" description="Basic and acidic residues" evidence="1">
    <location>
        <begin position="230"/>
        <end position="248"/>
    </location>
</feature>
<comment type="caution">
    <text evidence="2">The sequence shown here is derived from an EMBL/GenBank/DDBJ whole genome shotgun (WGS) entry which is preliminary data.</text>
</comment>
<dbReference type="Proteomes" id="UP001470230">
    <property type="component" value="Unassembled WGS sequence"/>
</dbReference>
<proteinExistence type="predicted"/>
<keyword evidence="3" id="KW-1185">Reference proteome</keyword>
<feature type="compositionally biased region" description="Polar residues" evidence="1">
    <location>
        <begin position="176"/>
        <end position="186"/>
    </location>
</feature>
<feature type="compositionally biased region" description="Polar residues" evidence="1">
    <location>
        <begin position="216"/>
        <end position="228"/>
    </location>
</feature>
<name>A0ABR2K3Y5_9EUKA</name>
<feature type="region of interest" description="Disordered" evidence="1">
    <location>
        <begin position="173"/>
        <end position="196"/>
    </location>
</feature>
<evidence type="ECO:0000313" key="2">
    <source>
        <dbReference type="EMBL" id="KAK8885799.1"/>
    </source>
</evidence>
<organism evidence="2 3">
    <name type="scientific">Tritrichomonas musculus</name>
    <dbReference type="NCBI Taxonomy" id="1915356"/>
    <lineage>
        <taxon>Eukaryota</taxon>
        <taxon>Metamonada</taxon>
        <taxon>Parabasalia</taxon>
        <taxon>Tritrichomonadida</taxon>
        <taxon>Tritrichomonadidae</taxon>
        <taxon>Tritrichomonas</taxon>
    </lineage>
</organism>
<dbReference type="EMBL" id="JAPFFF010000007">
    <property type="protein sequence ID" value="KAK8885799.1"/>
    <property type="molecule type" value="Genomic_DNA"/>
</dbReference>
<feature type="region of interest" description="Disordered" evidence="1">
    <location>
        <begin position="216"/>
        <end position="248"/>
    </location>
</feature>
<gene>
    <name evidence="2" type="ORF">M9Y10_041253</name>
</gene>
<evidence type="ECO:0000256" key="1">
    <source>
        <dbReference type="SAM" id="MobiDB-lite"/>
    </source>
</evidence>
<protein>
    <submittedName>
        <fullName evidence="2">Uncharacterized protein</fullName>
    </submittedName>
</protein>
<accession>A0ABR2K3Y5</accession>
<sequence>MDSNTSYSEEYKEKQASGALQKKYLERSYKIARSMFDSLPPKNSSLFHPRQHDDKIEIEVTTIRANSRSVVQNNQYSYSGSRTPNTVSKNHISDLSYTTPRLPNGTPKKNQNQYYVSEPSSAFTSRSYYHFLDEYSSSFMKTNSSSPSQSPRYLKYGNGRNSYYYTEFEPRVSKHFSPSQGSSSPITPDKYEKHHTSPPIYRYHHIRDDDLGARNSQLNQSFNSQGKNLSEIDERRDSERRNLSGDYERRNLSGDFERRNLSESDKRKSVGIQRTNAGKYQYEEEPFKGVIEEEEEVNDDIDINSELRMTASTISDVFDDEQLSRDRELLNKYVKSDFHHDRWNGEAEPNPQIDDTKLDQRVQMIISKLKEQNSLSAQNSQLNSTIGNSHINNNYDDTDNIIFLNNEIDKKDATNKPNFDEKNANIAKQNIQKIYSTDSTLPQNLAGTQMDVAFEAADKITHDTNQKIINLNSKNNP</sequence>